<dbReference type="EMBL" id="NFKP01000001">
    <property type="protein sequence ID" value="OUP71374.1"/>
    <property type="molecule type" value="Genomic_DNA"/>
</dbReference>
<comment type="caution">
    <text evidence="2">The sequence shown here is derived from an EMBL/GenBank/DDBJ whole genome shotgun (WGS) entry which is preliminary data.</text>
</comment>
<name>A0A1Y4MRR1_9FIRM</name>
<protein>
    <recommendedName>
        <fullName evidence="1">Nucleotide modification associated domain-containing protein</fullName>
    </recommendedName>
</protein>
<evidence type="ECO:0000313" key="3">
    <source>
        <dbReference type="Proteomes" id="UP000196386"/>
    </source>
</evidence>
<dbReference type="Pfam" id="PF18756">
    <property type="entry name" value="Nmad4"/>
    <property type="match status" value="1"/>
</dbReference>
<gene>
    <name evidence="2" type="ORF">B5F11_00330</name>
</gene>
<dbReference type="Proteomes" id="UP000196386">
    <property type="component" value="Unassembled WGS sequence"/>
</dbReference>
<evidence type="ECO:0000313" key="2">
    <source>
        <dbReference type="EMBL" id="OUP71374.1"/>
    </source>
</evidence>
<feature type="domain" description="Nucleotide modification associated" evidence="1">
    <location>
        <begin position="36"/>
        <end position="118"/>
    </location>
</feature>
<dbReference type="InterPro" id="IPR040613">
    <property type="entry name" value="Nmad4"/>
</dbReference>
<dbReference type="AlphaFoldDB" id="A0A1Y4MRR1"/>
<evidence type="ECO:0000259" key="1">
    <source>
        <dbReference type="Pfam" id="PF18756"/>
    </source>
</evidence>
<proteinExistence type="predicted"/>
<accession>A0A1Y4MRR1</accession>
<reference evidence="3" key="1">
    <citation type="submission" date="2017-04" db="EMBL/GenBank/DDBJ databases">
        <title>Function of individual gut microbiota members based on whole genome sequencing of pure cultures obtained from chicken caecum.</title>
        <authorList>
            <person name="Medvecky M."/>
            <person name="Cejkova D."/>
            <person name="Polansky O."/>
            <person name="Karasova D."/>
            <person name="Kubasova T."/>
            <person name="Cizek A."/>
            <person name="Rychlik I."/>
        </authorList>
    </citation>
    <scope>NUCLEOTIDE SEQUENCE [LARGE SCALE GENOMIC DNA]</scope>
    <source>
        <strain evidence="3">An175</strain>
    </source>
</reference>
<sequence>MFSGATKKSEDTMMENTGIKRYEDYTENCENHYRLPNTSTMENLSMKVTAGEGAVLKMGDKVLVTDHAWKGFIAGVYEFIETPEETGYSHIECRLNLIAMSGELFEDGGHAIAWAMQQ</sequence>
<organism evidence="2 3">
    <name type="scientific">Anaerotruncus colihominis</name>
    <dbReference type="NCBI Taxonomy" id="169435"/>
    <lineage>
        <taxon>Bacteria</taxon>
        <taxon>Bacillati</taxon>
        <taxon>Bacillota</taxon>
        <taxon>Clostridia</taxon>
        <taxon>Eubacteriales</taxon>
        <taxon>Oscillospiraceae</taxon>
        <taxon>Anaerotruncus</taxon>
    </lineage>
</organism>